<gene>
    <name evidence="1" type="ORF">KUL25_03565</name>
</gene>
<evidence type="ECO:0000313" key="1">
    <source>
        <dbReference type="EMBL" id="QXL88609.1"/>
    </source>
</evidence>
<reference evidence="1 2" key="1">
    <citation type="submission" date="2021-07" db="EMBL/GenBank/DDBJ databases">
        <title>Karlodiniumbacter phycospheric gen. nov., sp. nov., a phycosphere bacterium isolated from karlodinium veneficum.</title>
        <authorList>
            <person name="Peng Y."/>
            <person name="Jiang L."/>
            <person name="Lee J."/>
        </authorList>
    </citation>
    <scope>NUCLEOTIDE SEQUENCE</scope>
    <source>
        <strain evidence="1 2">N5</strain>
    </source>
</reference>
<evidence type="ECO:0000313" key="2">
    <source>
        <dbReference type="Proteomes" id="UP000693972"/>
    </source>
</evidence>
<name>A0A975TXR7_9RHOB</name>
<accession>A0A975TXR7</accession>
<proteinExistence type="predicted"/>
<dbReference type="AlphaFoldDB" id="A0A975TXR7"/>
<dbReference type="EMBL" id="JAIMBW010000001">
    <property type="protein sequence ID" value="MBY4891837.1"/>
    <property type="molecule type" value="Genomic_DNA"/>
</dbReference>
<dbReference type="EMBL" id="CP078073">
    <property type="protein sequence ID" value="QXL88609.1"/>
    <property type="molecule type" value="Genomic_DNA"/>
</dbReference>
<keyword evidence="2" id="KW-1185">Reference proteome</keyword>
<organism evidence="1">
    <name type="scientific">Gymnodinialimonas phycosphaerae</name>
    <dbReference type="NCBI Taxonomy" id="2841589"/>
    <lineage>
        <taxon>Bacteria</taxon>
        <taxon>Pseudomonadati</taxon>
        <taxon>Pseudomonadota</taxon>
        <taxon>Alphaproteobacteria</taxon>
        <taxon>Rhodobacterales</taxon>
        <taxon>Paracoccaceae</taxon>
        <taxon>Gymnodinialimonas</taxon>
    </lineage>
</organism>
<dbReference type="RefSeq" id="WP_257891678.1">
    <property type="nucleotide sequence ID" value="NZ_JAIMBW010000001.1"/>
</dbReference>
<sequence>MTDTTKPAKPQVEDLTAEELDSVTGGYLKIGDIAGESMKLRRSVDRKGMILSRDGRKPYIGETEKNIVAQAGDNEI</sequence>
<protein>
    <submittedName>
        <fullName evidence="1">Uncharacterized protein</fullName>
    </submittedName>
</protein>
<dbReference type="Proteomes" id="UP000693972">
    <property type="component" value="Unassembled WGS sequence"/>
</dbReference>